<sequence length="388" mass="43028">MSSSFRVAMQQVGVHGRFLHAAFDAALKKLNEFDIRGLANLAWAVAVSRSNCAHQKTALLTQLASAAQVALRHQLRSVSNELEVRSLIFSLLSLAWALRFQSSLGRDVEGDLYAGLRHLARVLESSRCRWPRPDRPLQMASLPKELNEPIVILNCRGMVVALKPPGWEVDTSAEGQSEALSLSMFLQSQLPPEENNLLYDFNYGFGFVHRLDVASSGLILAARTFDGLICLQWQKALCAIDREYIVVCTGLGETLRMVTIRAEVAARGLHKYSRTLTQDNGLPAETRLRTVAQLNTASGGLLGGASLVVIQIYTGRRHQIRAHTRFIGHPTACDAWYTPNAVRLYLEDLLQPMPLRAWVRTPRWVGELIPPPKDMVGEVYDPGLAAVQ</sequence>
<name>A0ABP0Q5M3_9DINO</name>
<dbReference type="Pfam" id="PF00849">
    <property type="entry name" value="PseudoU_synth_2"/>
    <property type="match status" value="1"/>
</dbReference>
<protein>
    <recommendedName>
        <fullName evidence="2">Pseudouridine synthase RsuA/RluA-like domain-containing protein</fullName>
    </recommendedName>
</protein>
<dbReference type="CDD" id="cd02869">
    <property type="entry name" value="PseudoU_synth_RluA_like"/>
    <property type="match status" value="1"/>
</dbReference>
<dbReference type="Proteomes" id="UP001642484">
    <property type="component" value="Unassembled WGS sequence"/>
</dbReference>
<comment type="similarity">
    <text evidence="1">Belongs to the pseudouridine synthase RluA family.</text>
</comment>
<evidence type="ECO:0000256" key="1">
    <source>
        <dbReference type="ARBA" id="ARBA00010876"/>
    </source>
</evidence>
<gene>
    <name evidence="3" type="ORF">CCMP2556_LOCUS40215</name>
</gene>
<dbReference type="PANTHER" id="PTHR21600">
    <property type="entry name" value="MITOCHONDRIAL RNA PSEUDOURIDINE SYNTHASE"/>
    <property type="match status" value="1"/>
</dbReference>
<organism evidence="3 4">
    <name type="scientific">Durusdinium trenchii</name>
    <dbReference type="NCBI Taxonomy" id="1381693"/>
    <lineage>
        <taxon>Eukaryota</taxon>
        <taxon>Sar</taxon>
        <taxon>Alveolata</taxon>
        <taxon>Dinophyceae</taxon>
        <taxon>Suessiales</taxon>
        <taxon>Symbiodiniaceae</taxon>
        <taxon>Durusdinium</taxon>
    </lineage>
</organism>
<evidence type="ECO:0000259" key="2">
    <source>
        <dbReference type="Pfam" id="PF00849"/>
    </source>
</evidence>
<dbReference type="Gene3D" id="3.30.2350.10">
    <property type="entry name" value="Pseudouridine synthase"/>
    <property type="match status" value="1"/>
</dbReference>
<dbReference type="InterPro" id="IPR050188">
    <property type="entry name" value="RluA_PseudoU_synthase"/>
</dbReference>
<dbReference type="InterPro" id="IPR020103">
    <property type="entry name" value="PsdUridine_synth_cat_dom_sf"/>
</dbReference>
<proteinExistence type="inferred from homology"/>
<feature type="domain" description="Pseudouridine synthase RsuA/RluA-like" evidence="2">
    <location>
        <begin position="159"/>
        <end position="324"/>
    </location>
</feature>
<comment type="caution">
    <text evidence="3">The sequence shown here is derived from an EMBL/GenBank/DDBJ whole genome shotgun (WGS) entry which is preliminary data.</text>
</comment>
<dbReference type="SUPFAM" id="SSF55120">
    <property type="entry name" value="Pseudouridine synthase"/>
    <property type="match status" value="1"/>
</dbReference>
<reference evidence="3 4" key="1">
    <citation type="submission" date="2024-02" db="EMBL/GenBank/DDBJ databases">
        <authorList>
            <person name="Chen Y."/>
            <person name="Shah S."/>
            <person name="Dougan E. K."/>
            <person name="Thang M."/>
            <person name="Chan C."/>
        </authorList>
    </citation>
    <scope>NUCLEOTIDE SEQUENCE [LARGE SCALE GENOMIC DNA]</scope>
</reference>
<dbReference type="InterPro" id="IPR006145">
    <property type="entry name" value="PsdUridine_synth_RsuA/RluA"/>
</dbReference>
<dbReference type="PANTHER" id="PTHR21600:SF87">
    <property type="entry name" value="RNA PSEUDOURIDYLATE SYNTHASE DOMAIN-CONTAINING PROTEIN 1"/>
    <property type="match status" value="1"/>
</dbReference>
<evidence type="ECO:0000313" key="4">
    <source>
        <dbReference type="Proteomes" id="UP001642484"/>
    </source>
</evidence>
<evidence type="ECO:0000313" key="3">
    <source>
        <dbReference type="EMBL" id="CAK9082295.1"/>
    </source>
</evidence>
<keyword evidence="4" id="KW-1185">Reference proteome</keyword>
<dbReference type="EMBL" id="CAXAMN010023918">
    <property type="protein sequence ID" value="CAK9082295.1"/>
    <property type="molecule type" value="Genomic_DNA"/>
</dbReference>
<accession>A0ABP0Q5M3</accession>